<dbReference type="Gene3D" id="3.10.20.310">
    <property type="entry name" value="membrane protein fhac"/>
    <property type="match status" value="3"/>
</dbReference>
<feature type="domain" description="TamA POTRA" evidence="12">
    <location>
        <begin position="47"/>
        <end position="117"/>
    </location>
</feature>
<sequence>MRITSLSDTHAQRGTLRAGTRSGHGALLLLCAGLLLAPSAWAAKITYKVEGLKGELKDNVTAYLNGLPTYQDRQFRAARDRIQEAVSQGLQATGYYQPKIEIIRQRETPSKVVIKVEKGEPVIVTSLDVLLRGDAGQDEAYSRLLDDLPLKEGEVLHHGKYESIKSSLGNLGLARGYFDARLRKSQVKVLTDKNEAQILIVYDSGQRYRYGEIRYQATPEAVSLIRPLVTIHSGEPYQALTLADMSQDISSTRLFRESEIRPLVSEAEDGVVPMQVTLTPRDKHEIEVGLGFSTDEGPRMSGSWEKPWINRHGHRLKTDLKISQPQAELSLDYQIPVGNPLQDYYSVLAGFKHEDYKDTRSDLSTIGIHRWKKRPDGWDRDVFVRALYEDYVQGEDAGNSLLLLPGVSWSRLRIRGNLVPEWGDRQQLLVEVSDTHWGSDMNFVRTWGRTKWLRTLGDNHRFLLRGEQGAIIGDSFAQVPSSLRFFTGGDQTVRGFSYESISPRDSEGRLLGARYMSAASLEYDYRFSNSWLGALFVDGGTATNDYSEAWKIGTGAGVRWVTPIGMVRLDLAVGISEDDKPLRLHFALGPDL</sequence>
<evidence type="ECO:0000256" key="5">
    <source>
        <dbReference type="ARBA" id="ARBA00022692"/>
    </source>
</evidence>
<keyword evidence="8" id="KW-0998">Cell outer membrane</keyword>
<keyword evidence="14" id="KW-1185">Reference proteome</keyword>
<dbReference type="Proteomes" id="UP000594034">
    <property type="component" value="Chromosome"/>
</dbReference>
<dbReference type="AlphaFoldDB" id="A0A5J6WZZ2"/>
<feature type="domain" description="Bacterial surface antigen (D15)" evidence="11">
    <location>
        <begin position="286"/>
        <end position="589"/>
    </location>
</feature>
<evidence type="ECO:0000259" key="11">
    <source>
        <dbReference type="Pfam" id="PF01103"/>
    </source>
</evidence>
<evidence type="ECO:0000313" key="14">
    <source>
        <dbReference type="Proteomes" id="UP000594034"/>
    </source>
</evidence>
<dbReference type="GO" id="GO:0009306">
    <property type="term" value="P:protein secretion"/>
    <property type="evidence" value="ECO:0007669"/>
    <property type="project" value="TreeGrafter"/>
</dbReference>
<dbReference type="EMBL" id="CP040449">
    <property type="protein sequence ID" value="QFI56696.1"/>
    <property type="molecule type" value="Genomic_DNA"/>
</dbReference>
<dbReference type="GO" id="GO:0009279">
    <property type="term" value="C:cell outer membrane"/>
    <property type="evidence" value="ECO:0007669"/>
    <property type="project" value="UniProtKB-SubCell"/>
</dbReference>
<comment type="subcellular location">
    <subcellularLocation>
        <location evidence="1">Cell outer membrane</location>
    </subcellularLocation>
</comment>
<evidence type="ECO:0000256" key="1">
    <source>
        <dbReference type="ARBA" id="ARBA00004442"/>
    </source>
</evidence>
<dbReference type="PANTHER" id="PTHR12815:SF47">
    <property type="entry name" value="TRANSLOCATION AND ASSEMBLY MODULE SUBUNIT TAMA"/>
    <property type="match status" value="1"/>
</dbReference>
<dbReference type="Gene3D" id="2.40.160.50">
    <property type="entry name" value="membrane protein fhac: a member of the omp85/tpsb transporter family"/>
    <property type="match status" value="1"/>
</dbReference>
<protein>
    <recommendedName>
        <fullName evidence="3">Translocation and assembly module subunit TamA</fullName>
    </recommendedName>
    <alternativeName>
        <fullName evidence="9">Autotransporter assembly factor TamA</fullName>
    </alternativeName>
</protein>
<dbReference type="PANTHER" id="PTHR12815">
    <property type="entry name" value="SORTING AND ASSEMBLY MACHINERY SAMM50 PROTEIN FAMILY MEMBER"/>
    <property type="match status" value="1"/>
</dbReference>
<dbReference type="Pfam" id="PF17243">
    <property type="entry name" value="POTRA_TamA_1"/>
    <property type="match status" value="1"/>
</dbReference>
<keyword evidence="6" id="KW-0732">Signal</keyword>
<name>A0A5J6WZZ2_9GAMM</name>
<proteinExistence type="inferred from homology"/>
<dbReference type="GO" id="GO:0097347">
    <property type="term" value="C:TAM protein secretion complex"/>
    <property type="evidence" value="ECO:0007669"/>
    <property type="project" value="TreeGrafter"/>
</dbReference>
<evidence type="ECO:0000256" key="2">
    <source>
        <dbReference type="ARBA" id="ARBA00010248"/>
    </source>
</evidence>
<gene>
    <name evidence="13" type="ORF">FE240_10345</name>
</gene>
<reference evidence="13 14" key="1">
    <citation type="submission" date="2019-05" db="EMBL/GenBank/DDBJ databases">
        <title>OXA-830, a novel chromosomally encoded expanded-spectrum class D beta-lactamase in Aeromonas simiae.</title>
        <authorList>
            <person name="Zhou W."/>
            <person name="Chen Q."/>
        </authorList>
    </citation>
    <scope>NUCLEOTIDE SEQUENCE [LARGE SCALE GENOMIC DNA]</scope>
    <source>
        <strain evidence="13 14">A6</strain>
    </source>
</reference>
<dbReference type="InterPro" id="IPR035243">
    <property type="entry name" value="TamA_POTRA_Dom_1"/>
</dbReference>
<keyword evidence="7" id="KW-0472">Membrane</keyword>
<evidence type="ECO:0000256" key="8">
    <source>
        <dbReference type="ARBA" id="ARBA00023237"/>
    </source>
</evidence>
<dbReference type="InterPro" id="IPR039910">
    <property type="entry name" value="D15-like"/>
</dbReference>
<dbReference type="InterPro" id="IPR000184">
    <property type="entry name" value="Bac_surfAg_D15"/>
</dbReference>
<evidence type="ECO:0000256" key="6">
    <source>
        <dbReference type="ARBA" id="ARBA00022729"/>
    </source>
</evidence>
<evidence type="ECO:0000256" key="7">
    <source>
        <dbReference type="ARBA" id="ARBA00023136"/>
    </source>
</evidence>
<evidence type="ECO:0000256" key="9">
    <source>
        <dbReference type="ARBA" id="ARBA00033063"/>
    </source>
</evidence>
<evidence type="ECO:0000256" key="10">
    <source>
        <dbReference type="ARBA" id="ARBA00093548"/>
    </source>
</evidence>
<accession>A0A5J6WZZ2</accession>
<comment type="subunit">
    <text evidence="10">Interacts with TamB to form the translocation and assembly module (TAM).</text>
</comment>
<dbReference type="KEGG" id="asim:FE240_10345"/>
<organism evidence="13 14">
    <name type="scientific">Aeromonas simiae</name>
    <dbReference type="NCBI Taxonomy" id="218936"/>
    <lineage>
        <taxon>Bacteria</taxon>
        <taxon>Pseudomonadati</taxon>
        <taxon>Pseudomonadota</taxon>
        <taxon>Gammaproteobacteria</taxon>
        <taxon>Aeromonadales</taxon>
        <taxon>Aeromonadaceae</taxon>
        <taxon>Aeromonas</taxon>
    </lineage>
</organism>
<evidence type="ECO:0000259" key="12">
    <source>
        <dbReference type="Pfam" id="PF17243"/>
    </source>
</evidence>
<keyword evidence="4" id="KW-1134">Transmembrane beta strand</keyword>
<evidence type="ECO:0000256" key="4">
    <source>
        <dbReference type="ARBA" id="ARBA00022452"/>
    </source>
</evidence>
<evidence type="ECO:0000313" key="13">
    <source>
        <dbReference type="EMBL" id="QFI56696.1"/>
    </source>
</evidence>
<comment type="similarity">
    <text evidence="2">Belongs to the TamA family.</text>
</comment>
<evidence type="ECO:0000256" key="3">
    <source>
        <dbReference type="ARBA" id="ARBA00015419"/>
    </source>
</evidence>
<keyword evidence="5" id="KW-0812">Transmembrane</keyword>
<dbReference type="Pfam" id="PF01103">
    <property type="entry name" value="Omp85"/>
    <property type="match status" value="1"/>
</dbReference>